<comment type="caution">
    <text evidence="1">The sequence shown here is derived from an EMBL/GenBank/DDBJ whole genome shotgun (WGS) entry which is preliminary data.</text>
</comment>
<dbReference type="Gene3D" id="2.60.120.10">
    <property type="entry name" value="Jelly Rolls"/>
    <property type="match status" value="1"/>
</dbReference>
<dbReference type="InterPro" id="IPR014710">
    <property type="entry name" value="RmlC-like_jellyroll"/>
</dbReference>
<name>A0A1G2EB05_9BACT</name>
<dbReference type="PANTHER" id="PTHR37694:SF1">
    <property type="entry name" value="SLR8022 PROTEIN"/>
    <property type="match status" value="1"/>
</dbReference>
<dbReference type="SUPFAM" id="SSF51182">
    <property type="entry name" value="RmlC-like cupins"/>
    <property type="match status" value="1"/>
</dbReference>
<gene>
    <name evidence="1" type="ORF">A3A08_01285</name>
</gene>
<protein>
    <submittedName>
        <fullName evidence="1">Cupin</fullName>
    </submittedName>
</protein>
<reference evidence="1 2" key="1">
    <citation type="journal article" date="2016" name="Nat. Commun.">
        <title>Thousands of microbial genomes shed light on interconnected biogeochemical processes in an aquifer system.</title>
        <authorList>
            <person name="Anantharaman K."/>
            <person name="Brown C.T."/>
            <person name="Hug L.A."/>
            <person name="Sharon I."/>
            <person name="Castelle C.J."/>
            <person name="Probst A.J."/>
            <person name="Thomas B.C."/>
            <person name="Singh A."/>
            <person name="Wilkins M.J."/>
            <person name="Karaoz U."/>
            <person name="Brodie E.L."/>
            <person name="Williams K.H."/>
            <person name="Hubbard S.S."/>
            <person name="Banfield J.F."/>
        </authorList>
    </citation>
    <scope>NUCLEOTIDE SEQUENCE [LARGE SCALE GENOMIC DNA]</scope>
</reference>
<evidence type="ECO:0000313" key="2">
    <source>
        <dbReference type="Proteomes" id="UP000176406"/>
    </source>
</evidence>
<dbReference type="Proteomes" id="UP000176406">
    <property type="component" value="Unassembled WGS sequence"/>
</dbReference>
<dbReference type="InterPro" id="IPR011051">
    <property type="entry name" value="RmlC_Cupin_sf"/>
</dbReference>
<dbReference type="CDD" id="cd02230">
    <property type="entry name" value="cupin_HP0902-like"/>
    <property type="match status" value="1"/>
</dbReference>
<organism evidence="1 2">
    <name type="scientific">Candidatus Nealsonbacteria bacterium RIFCSPLOWO2_01_FULL_41_9</name>
    <dbReference type="NCBI Taxonomy" id="1801671"/>
    <lineage>
        <taxon>Bacteria</taxon>
        <taxon>Candidatus Nealsoniibacteriota</taxon>
    </lineage>
</organism>
<evidence type="ECO:0000313" key="1">
    <source>
        <dbReference type="EMBL" id="OGZ22792.1"/>
    </source>
</evidence>
<sequence>MQQNVISLKYSVEYQSGSVVSREILKTEGGTVTVFAFDAGQGLSEHAAPFNALVQIIDGEAQINIAKTSCTLTEGQMIELPANKPHSLKALKRFKMLLVMIK</sequence>
<dbReference type="PANTHER" id="PTHR37694">
    <property type="entry name" value="SLR8022 PROTEIN"/>
    <property type="match status" value="1"/>
</dbReference>
<dbReference type="EMBL" id="MHMG01000035">
    <property type="protein sequence ID" value="OGZ22792.1"/>
    <property type="molecule type" value="Genomic_DNA"/>
</dbReference>
<dbReference type="AlphaFoldDB" id="A0A1G2EB05"/>
<proteinExistence type="predicted"/>
<accession>A0A1G2EB05</accession>